<reference evidence="3 4" key="1">
    <citation type="submission" date="2019-05" db="EMBL/GenBank/DDBJ databases">
        <title>Another draft genome of Portunus trituberculatus and its Hox gene families provides insights of decapod evolution.</title>
        <authorList>
            <person name="Jeong J.-H."/>
            <person name="Song I."/>
            <person name="Kim S."/>
            <person name="Choi T."/>
            <person name="Kim D."/>
            <person name="Ryu S."/>
            <person name="Kim W."/>
        </authorList>
    </citation>
    <scope>NUCLEOTIDE SEQUENCE [LARGE SCALE GENOMIC DNA]</scope>
    <source>
        <tissue evidence="3">Muscle</tissue>
    </source>
</reference>
<protein>
    <recommendedName>
        <fullName evidence="5">Secreted protein</fullName>
    </recommendedName>
</protein>
<feature type="chain" id="PRO_5022785511" description="Secreted protein" evidence="2">
    <location>
        <begin position="18"/>
        <end position="89"/>
    </location>
</feature>
<sequence>MVMVHVIFLSSSSSCSSFSSSSPSSFSNTIFQQDRQVTSNSSPPTLRFSWPTKFGFRPLGRRGSEGTPRPPRSPHTDGDSHYILPGFYQ</sequence>
<comment type="caution">
    <text evidence="3">The sequence shown here is derived from an EMBL/GenBank/DDBJ whole genome shotgun (WGS) entry which is preliminary data.</text>
</comment>
<proteinExistence type="predicted"/>
<keyword evidence="4" id="KW-1185">Reference proteome</keyword>
<evidence type="ECO:0000313" key="4">
    <source>
        <dbReference type="Proteomes" id="UP000324222"/>
    </source>
</evidence>
<dbReference type="AlphaFoldDB" id="A0A5B7KG14"/>
<gene>
    <name evidence="3" type="ORF">E2C01_099135</name>
</gene>
<name>A0A5B7KG14_PORTR</name>
<accession>A0A5B7KG14</accession>
<evidence type="ECO:0000256" key="1">
    <source>
        <dbReference type="SAM" id="MobiDB-lite"/>
    </source>
</evidence>
<evidence type="ECO:0000256" key="2">
    <source>
        <dbReference type="SAM" id="SignalP"/>
    </source>
</evidence>
<organism evidence="3 4">
    <name type="scientific">Portunus trituberculatus</name>
    <name type="common">Swimming crab</name>
    <name type="synonym">Neptunus trituberculatus</name>
    <dbReference type="NCBI Taxonomy" id="210409"/>
    <lineage>
        <taxon>Eukaryota</taxon>
        <taxon>Metazoa</taxon>
        <taxon>Ecdysozoa</taxon>
        <taxon>Arthropoda</taxon>
        <taxon>Crustacea</taxon>
        <taxon>Multicrustacea</taxon>
        <taxon>Malacostraca</taxon>
        <taxon>Eumalacostraca</taxon>
        <taxon>Eucarida</taxon>
        <taxon>Decapoda</taxon>
        <taxon>Pleocyemata</taxon>
        <taxon>Brachyura</taxon>
        <taxon>Eubrachyura</taxon>
        <taxon>Portunoidea</taxon>
        <taxon>Portunidae</taxon>
        <taxon>Portuninae</taxon>
        <taxon>Portunus</taxon>
    </lineage>
</organism>
<feature type="region of interest" description="Disordered" evidence="1">
    <location>
        <begin position="56"/>
        <end position="89"/>
    </location>
</feature>
<evidence type="ECO:0008006" key="5">
    <source>
        <dbReference type="Google" id="ProtNLM"/>
    </source>
</evidence>
<keyword evidence="2" id="KW-0732">Signal</keyword>
<evidence type="ECO:0000313" key="3">
    <source>
        <dbReference type="EMBL" id="MPD03495.1"/>
    </source>
</evidence>
<feature type="signal peptide" evidence="2">
    <location>
        <begin position="1"/>
        <end position="17"/>
    </location>
</feature>
<dbReference type="Proteomes" id="UP000324222">
    <property type="component" value="Unassembled WGS sequence"/>
</dbReference>
<dbReference type="EMBL" id="VSRR010136357">
    <property type="protein sequence ID" value="MPD03495.1"/>
    <property type="molecule type" value="Genomic_DNA"/>
</dbReference>